<evidence type="ECO:0000313" key="8">
    <source>
        <dbReference type="Proteomes" id="UP000555448"/>
    </source>
</evidence>
<dbReference type="InterPro" id="IPR036271">
    <property type="entry name" value="Tet_transcr_reg_TetR-rel_C_sf"/>
</dbReference>
<sequence length="227" mass="24752">MSASEDKEQSAAMSAPEVVPSRTRGRPSPEAAAQIDREILHAARDLFFAHGYESTSMAMIVKAAGVSKTTLYARYATKSDLFKASLDLTVSRIENGQLDTGRRRTRDIAGGLMAFGRHALMISRLPLWTNYERMALAEGLRFPELGQLVAHRIDTGIETVTAFITEAAPREGLVCDDPEAMATSYVMALRGHYTASVLRGKVSTVEECDHFLGKLVAMLIAGCTRKA</sequence>
<dbReference type="SUPFAM" id="SSF48498">
    <property type="entry name" value="Tetracyclin repressor-like, C-terminal domain"/>
    <property type="match status" value="1"/>
</dbReference>
<dbReference type="Gene3D" id="1.10.357.10">
    <property type="entry name" value="Tetracycline Repressor, domain 2"/>
    <property type="match status" value="1"/>
</dbReference>
<dbReference type="InterPro" id="IPR050109">
    <property type="entry name" value="HTH-type_TetR-like_transc_reg"/>
</dbReference>
<name>A0A7W7NW10_9SPHN</name>
<accession>A0A7W7NW10</accession>
<protein>
    <submittedName>
        <fullName evidence="7">AcrR family transcriptional regulator</fullName>
    </submittedName>
</protein>
<dbReference type="InterPro" id="IPR009057">
    <property type="entry name" value="Homeodomain-like_sf"/>
</dbReference>
<dbReference type="GO" id="GO:0003700">
    <property type="term" value="F:DNA-binding transcription factor activity"/>
    <property type="evidence" value="ECO:0007669"/>
    <property type="project" value="TreeGrafter"/>
</dbReference>
<dbReference type="PANTHER" id="PTHR30055:SF234">
    <property type="entry name" value="HTH-TYPE TRANSCRIPTIONAL REGULATOR BETI"/>
    <property type="match status" value="1"/>
</dbReference>
<feature type="DNA-binding region" description="H-T-H motif" evidence="4">
    <location>
        <begin position="56"/>
        <end position="75"/>
    </location>
</feature>
<dbReference type="InterPro" id="IPR001647">
    <property type="entry name" value="HTH_TetR"/>
</dbReference>
<dbReference type="Pfam" id="PF14246">
    <property type="entry name" value="TetR_C_7"/>
    <property type="match status" value="1"/>
</dbReference>
<dbReference type="RefSeq" id="WP_184242934.1">
    <property type="nucleotide sequence ID" value="NZ_JACHLR010000003.1"/>
</dbReference>
<reference evidence="7 8" key="1">
    <citation type="submission" date="2020-08" db="EMBL/GenBank/DDBJ databases">
        <title>Functional genomics of gut bacteria from endangered species of beetles.</title>
        <authorList>
            <person name="Carlos-Shanley C."/>
        </authorList>
    </citation>
    <scope>NUCLEOTIDE SEQUENCE [LARGE SCALE GENOMIC DNA]</scope>
    <source>
        <strain evidence="7 8">S00245</strain>
    </source>
</reference>
<comment type="caution">
    <text evidence="7">The sequence shown here is derived from an EMBL/GenBank/DDBJ whole genome shotgun (WGS) entry which is preliminary data.</text>
</comment>
<evidence type="ECO:0000256" key="2">
    <source>
        <dbReference type="ARBA" id="ARBA00023125"/>
    </source>
</evidence>
<dbReference type="PANTHER" id="PTHR30055">
    <property type="entry name" value="HTH-TYPE TRANSCRIPTIONAL REGULATOR RUTR"/>
    <property type="match status" value="1"/>
</dbReference>
<organism evidence="7 8">
    <name type="scientific">Novosphingobium chloroacetimidivorans</name>
    <dbReference type="NCBI Taxonomy" id="1428314"/>
    <lineage>
        <taxon>Bacteria</taxon>
        <taxon>Pseudomonadati</taxon>
        <taxon>Pseudomonadota</taxon>
        <taxon>Alphaproteobacteria</taxon>
        <taxon>Sphingomonadales</taxon>
        <taxon>Sphingomonadaceae</taxon>
        <taxon>Novosphingobium</taxon>
    </lineage>
</organism>
<dbReference type="Pfam" id="PF00440">
    <property type="entry name" value="TetR_N"/>
    <property type="match status" value="1"/>
</dbReference>
<evidence type="ECO:0000259" key="6">
    <source>
        <dbReference type="PROSITE" id="PS50977"/>
    </source>
</evidence>
<keyword evidence="1" id="KW-0805">Transcription regulation</keyword>
<dbReference type="InterPro" id="IPR039536">
    <property type="entry name" value="TetR_C_Proteobacteria"/>
</dbReference>
<feature type="region of interest" description="Disordered" evidence="5">
    <location>
        <begin position="1"/>
        <end position="32"/>
    </location>
</feature>
<dbReference type="PRINTS" id="PR00455">
    <property type="entry name" value="HTHTETR"/>
</dbReference>
<evidence type="ECO:0000256" key="5">
    <source>
        <dbReference type="SAM" id="MobiDB-lite"/>
    </source>
</evidence>
<dbReference type="Proteomes" id="UP000555448">
    <property type="component" value="Unassembled WGS sequence"/>
</dbReference>
<proteinExistence type="predicted"/>
<evidence type="ECO:0000313" key="7">
    <source>
        <dbReference type="EMBL" id="MBB4857660.1"/>
    </source>
</evidence>
<feature type="domain" description="HTH tetR-type" evidence="6">
    <location>
        <begin position="33"/>
        <end position="93"/>
    </location>
</feature>
<keyword evidence="8" id="KW-1185">Reference proteome</keyword>
<dbReference type="EMBL" id="JACHLR010000003">
    <property type="protein sequence ID" value="MBB4857660.1"/>
    <property type="molecule type" value="Genomic_DNA"/>
</dbReference>
<keyword evidence="3" id="KW-0804">Transcription</keyword>
<evidence type="ECO:0000256" key="1">
    <source>
        <dbReference type="ARBA" id="ARBA00023015"/>
    </source>
</evidence>
<dbReference type="AlphaFoldDB" id="A0A7W7NW10"/>
<evidence type="ECO:0000256" key="4">
    <source>
        <dbReference type="PROSITE-ProRule" id="PRU00335"/>
    </source>
</evidence>
<gene>
    <name evidence="7" type="ORF">HNO88_000971</name>
</gene>
<evidence type="ECO:0000256" key="3">
    <source>
        <dbReference type="ARBA" id="ARBA00023163"/>
    </source>
</evidence>
<dbReference type="GO" id="GO:0000976">
    <property type="term" value="F:transcription cis-regulatory region binding"/>
    <property type="evidence" value="ECO:0007669"/>
    <property type="project" value="TreeGrafter"/>
</dbReference>
<dbReference type="PROSITE" id="PS50977">
    <property type="entry name" value="HTH_TETR_2"/>
    <property type="match status" value="1"/>
</dbReference>
<dbReference type="SUPFAM" id="SSF46689">
    <property type="entry name" value="Homeodomain-like"/>
    <property type="match status" value="1"/>
</dbReference>
<keyword evidence="2 4" id="KW-0238">DNA-binding</keyword>